<proteinExistence type="predicted"/>
<sequence length="45" mass="5366">MFLLSFRISFYSFNRKMCCMRGQLRILAFRTLPVAFIHLCVSSFI</sequence>
<dbReference type="EMBL" id="JYDJ01004176">
    <property type="protein sequence ID" value="KRX28693.1"/>
    <property type="molecule type" value="Genomic_DNA"/>
</dbReference>
<evidence type="ECO:0000313" key="2">
    <source>
        <dbReference type="Proteomes" id="UP000055048"/>
    </source>
</evidence>
<protein>
    <submittedName>
        <fullName evidence="1">Uncharacterized protein</fullName>
    </submittedName>
</protein>
<dbReference type="AlphaFoldDB" id="A0A0V0SQ63"/>
<name>A0A0V0SQ63_9BILA</name>
<comment type="caution">
    <text evidence="1">The sequence shown here is derived from an EMBL/GenBank/DDBJ whole genome shotgun (WGS) entry which is preliminary data.</text>
</comment>
<gene>
    <name evidence="1" type="ORF">T05_11550</name>
</gene>
<organism evidence="1 2">
    <name type="scientific">Trichinella murrelli</name>
    <dbReference type="NCBI Taxonomy" id="144512"/>
    <lineage>
        <taxon>Eukaryota</taxon>
        <taxon>Metazoa</taxon>
        <taxon>Ecdysozoa</taxon>
        <taxon>Nematoda</taxon>
        <taxon>Enoplea</taxon>
        <taxon>Dorylaimia</taxon>
        <taxon>Trichinellida</taxon>
        <taxon>Trichinellidae</taxon>
        <taxon>Trichinella</taxon>
    </lineage>
</organism>
<dbReference type="Proteomes" id="UP000055048">
    <property type="component" value="Unassembled WGS sequence"/>
</dbReference>
<keyword evidence="2" id="KW-1185">Reference proteome</keyword>
<reference evidence="1 2" key="1">
    <citation type="submission" date="2015-01" db="EMBL/GenBank/DDBJ databases">
        <title>Evolution of Trichinella species and genotypes.</title>
        <authorList>
            <person name="Korhonen P.K."/>
            <person name="Edoardo P."/>
            <person name="Giuseppe L.R."/>
            <person name="Gasser R.B."/>
        </authorList>
    </citation>
    <scope>NUCLEOTIDE SEQUENCE [LARGE SCALE GENOMIC DNA]</scope>
    <source>
        <strain evidence="1">ISS417</strain>
    </source>
</reference>
<evidence type="ECO:0000313" key="1">
    <source>
        <dbReference type="EMBL" id="KRX28693.1"/>
    </source>
</evidence>
<accession>A0A0V0SQ63</accession>